<dbReference type="Proteomes" id="UP001144673">
    <property type="component" value="Chromosome 5"/>
</dbReference>
<reference evidence="2" key="1">
    <citation type="journal article" date="2023" name="Access Microbiol">
        <title>De-novo genome assembly for Akanthomyces muscarius, a biocontrol agent of insect agricultural pests.</title>
        <authorList>
            <person name="Erdos Z."/>
            <person name="Studholme D.J."/>
            <person name="Raymond B."/>
            <person name="Sharma M."/>
        </authorList>
    </citation>
    <scope>NUCLEOTIDE SEQUENCE</scope>
    <source>
        <strain evidence="2">Ve6</strain>
    </source>
</reference>
<dbReference type="EMBL" id="JAJHUN010000008">
    <property type="protein sequence ID" value="KAJ4152848.1"/>
    <property type="molecule type" value="Genomic_DNA"/>
</dbReference>
<dbReference type="AlphaFoldDB" id="A0A9W8UKY3"/>
<evidence type="ECO:0000313" key="2">
    <source>
        <dbReference type="EMBL" id="KAJ4152848.1"/>
    </source>
</evidence>
<dbReference type="GeneID" id="80896527"/>
<evidence type="ECO:0008006" key="4">
    <source>
        <dbReference type="Google" id="ProtNLM"/>
    </source>
</evidence>
<dbReference type="CDD" id="cd00067">
    <property type="entry name" value="GAL4"/>
    <property type="match status" value="1"/>
</dbReference>
<gene>
    <name evidence="2" type="ORF">LMH87_009368</name>
</gene>
<dbReference type="GO" id="GO:0000981">
    <property type="term" value="F:DNA-binding transcription factor activity, RNA polymerase II-specific"/>
    <property type="evidence" value="ECO:0007669"/>
    <property type="project" value="InterPro"/>
</dbReference>
<dbReference type="InterPro" id="IPR053178">
    <property type="entry name" value="Osmoadaptation_assoc"/>
</dbReference>
<dbReference type="PANTHER" id="PTHR38111">
    <property type="entry name" value="ZN(2)-C6 FUNGAL-TYPE DOMAIN-CONTAINING PROTEIN-RELATED"/>
    <property type="match status" value="1"/>
</dbReference>
<dbReference type="GO" id="GO:0008270">
    <property type="term" value="F:zinc ion binding"/>
    <property type="evidence" value="ECO:0007669"/>
    <property type="project" value="InterPro"/>
</dbReference>
<dbReference type="InterPro" id="IPR001138">
    <property type="entry name" value="Zn2Cys6_DnaBD"/>
</dbReference>
<dbReference type="InterPro" id="IPR036864">
    <property type="entry name" value="Zn2-C6_fun-type_DNA-bd_sf"/>
</dbReference>
<protein>
    <recommendedName>
        <fullName evidence="4">Zn(2)-C6 fungal-type domain-containing protein</fullName>
    </recommendedName>
</protein>
<sequence length="393" mass="44426">MPRQYKGCDNCQKQKKKCSQTLPRCDRCRFIAVLSVTDPRYNLKTLGSWLVDIPSHLGKDGLLDTATTALTTAVEDLRVGKQSTAAWSSYGKAISRLGHALRDPVKVKEPYTLAAVFMITLCQPWLSLKADYVNHIQGMAHLLNLSAGKEWNSRFAETLRFHVIFPIYLAMAISSDIEIHSWYAEKYSKLCSQDDLSSDRDVSPIQSLDISAILRYPTILRNPELYGVELRMRYEQALLDGYALRTRLHSLDDLNTTTKSPNLELQRVQAQLRLAYAAVLYYSLVMNAFISALDPCSQFLPRDAITMAKEAIETANVVLKDAPISLGFMPLCLFAASLATTDSKILCDIEVALVAYKDHFVEWHHRQRFHDAKQSIDEIKTRRLAYLRGAGCR</sequence>
<accession>A0A9W8UKY3</accession>
<evidence type="ECO:0000313" key="3">
    <source>
        <dbReference type="Proteomes" id="UP001144673"/>
    </source>
</evidence>
<comment type="caution">
    <text evidence="2">The sequence shown here is derived from an EMBL/GenBank/DDBJ whole genome shotgun (WGS) entry which is preliminary data.</text>
</comment>
<evidence type="ECO:0000256" key="1">
    <source>
        <dbReference type="ARBA" id="ARBA00023242"/>
    </source>
</evidence>
<keyword evidence="3" id="KW-1185">Reference proteome</keyword>
<dbReference type="SUPFAM" id="SSF57701">
    <property type="entry name" value="Zn2/Cys6 DNA-binding domain"/>
    <property type="match status" value="1"/>
</dbReference>
<dbReference type="KEGG" id="amus:LMH87_009368"/>
<name>A0A9W8UKY3_AKAMU</name>
<dbReference type="RefSeq" id="XP_056053506.1">
    <property type="nucleotide sequence ID" value="XM_056196349.1"/>
</dbReference>
<proteinExistence type="predicted"/>
<keyword evidence="1" id="KW-0539">Nucleus</keyword>
<organism evidence="2 3">
    <name type="scientific">Akanthomyces muscarius</name>
    <name type="common">Entomopathogenic fungus</name>
    <name type="synonym">Lecanicillium muscarium</name>
    <dbReference type="NCBI Taxonomy" id="2231603"/>
    <lineage>
        <taxon>Eukaryota</taxon>
        <taxon>Fungi</taxon>
        <taxon>Dikarya</taxon>
        <taxon>Ascomycota</taxon>
        <taxon>Pezizomycotina</taxon>
        <taxon>Sordariomycetes</taxon>
        <taxon>Hypocreomycetidae</taxon>
        <taxon>Hypocreales</taxon>
        <taxon>Cordycipitaceae</taxon>
        <taxon>Akanthomyces</taxon>
    </lineage>
</organism>